<comment type="caution">
    <text evidence="1">The sequence shown here is derived from an EMBL/GenBank/DDBJ whole genome shotgun (WGS) entry which is preliminary data.</text>
</comment>
<evidence type="ECO:0008006" key="3">
    <source>
        <dbReference type="Google" id="ProtNLM"/>
    </source>
</evidence>
<organism evidence="1 2">
    <name type="scientific">Lithospermum erythrorhizon</name>
    <name type="common">Purple gromwell</name>
    <name type="synonym">Lithospermum officinale var. erythrorhizon</name>
    <dbReference type="NCBI Taxonomy" id="34254"/>
    <lineage>
        <taxon>Eukaryota</taxon>
        <taxon>Viridiplantae</taxon>
        <taxon>Streptophyta</taxon>
        <taxon>Embryophyta</taxon>
        <taxon>Tracheophyta</taxon>
        <taxon>Spermatophyta</taxon>
        <taxon>Magnoliopsida</taxon>
        <taxon>eudicotyledons</taxon>
        <taxon>Gunneridae</taxon>
        <taxon>Pentapetalae</taxon>
        <taxon>asterids</taxon>
        <taxon>lamiids</taxon>
        <taxon>Boraginales</taxon>
        <taxon>Boraginaceae</taxon>
        <taxon>Boraginoideae</taxon>
        <taxon>Lithospermeae</taxon>
        <taxon>Lithospermum</taxon>
    </lineage>
</organism>
<gene>
    <name evidence="1" type="ORF">LIER_18905</name>
</gene>
<dbReference type="EMBL" id="BAABME010004595">
    <property type="protein sequence ID" value="GAA0162914.1"/>
    <property type="molecule type" value="Genomic_DNA"/>
</dbReference>
<evidence type="ECO:0000313" key="2">
    <source>
        <dbReference type="Proteomes" id="UP001454036"/>
    </source>
</evidence>
<dbReference type="Proteomes" id="UP001454036">
    <property type="component" value="Unassembled WGS sequence"/>
</dbReference>
<sequence length="144" mass="16464">MINSSTDILEEIFGVGNDTGDITGISFDKGKLFKPKEDTKFVQEGWVYPSTIEKAGVGHQRKRSKVWYCHYYGKKCHITPYCYKLYGPRGSKYQPSRTQWVKKVNIVTHVAYTSLKSSAESSWYFDGGCSRHMTGKKAYLTHIC</sequence>
<dbReference type="AlphaFoldDB" id="A0AAV3QFW7"/>
<accession>A0AAV3QFW7</accession>
<evidence type="ECO:0000313" key="1">
    <source>
        <dbReference type="EMBL" id="GAA0162914.1"/>
    </source>
</evidence>
<proteinExistence type="predicted"/>
<name>A0AAV3QFW7_LITER</name>
<reference evidence="1 2" key="1">
    <citation type="submission" date="2024-01" db="EMBL/GenBank/DDBJ databases">
        <title>The complete chloroplast genome sequence of Lithospermum erythrorhizon: insights into the phylogenetic relationship among Boraginaceae species and the maternal lineages of purple gromwells.</title>
        <authorList>
            <person name="Okada T."/>
            <person name="Watanabe K."/>
        </authorList>
    </citation>
    <scope>NUCLEOTIDE SEQUENCE [LARGE SCALE GENOMIC DNA]</scope>
</reference>
<keyword evidence="2" id="KW-1185">Reference proteome</keyword>
<protein>
    <recommendedName>
        <fullName evidence="3">Gag-pol polyprotein</fullName>
    </recommendedName>
</protein>